<evidence type="ECO:0000313" key="4">
    <source>
        <dbReference type="EMBL" id="KAG8468204.1"/>
    </source>
</evidence>
<dbReference type="Pfam" id="PF09335">
    <property type="entry name" value="VTT_dom"/>
    <property type="match status" value="1"/>
</dbReference>
<dbReference type="InterPro" id="IPR032816">
    <property type="entry name" value="VTT_dom"/>
</dbReference>
<evidence type="ECO:0000313" key="5">
    <source>
        <dbReference type="Proteomes" id="UP000751190"/>
    </source>
</evidence>
<keyword evidence="2" id="KW-0732">Signal</keyword>
<keyword evidence="1" id="KW-1133">Transmembrane helix</keyword>
<protein>
    <recommendedName>
        <fullName evidence="3">VTT domain-containing protein</fullName>
    </recommendedName>
</protein>
<feature type="chain" id="PRO_5035310883" description="VTT domain-containing protein" evidence="2">
    <location>
        <begin position="20"/>
        <end position="312"/>
    </location>
</feature>
<keyword evidence="5" id="KW-1185">Reference proteome</keyword>
<feature type="domain" description="VTT" evidence="3">
    <location>
        <begin position="148"/>
        <end position="266"/>
    </location>
</feature>
<evidence type="ECO:0000256" key="1">
    <source>
        <dbReference type="SAM" id="Phobius"/>
    </source>
</evidence>
<organism evidence="4 5">
    <name type="scientific">Diacronema lutheri</name>
    <name type="common">Unicellular marine alga</name>
    <name type="synonym">Monochrysis lutheri</name>
    <dbReference type="NCBI Taxonomy" id="2081491"/>
    <lineage>
        <taxon>Eukaryota</taxon>
        <taxon>Haptista</taxon>
        <taxon>Haptophyta</taxon>
        <taxon>Pavlovophyceae</taxon>
        <taxon>Pavlovales</taxon>
        <taxon>Pavlovaceae</taxon>
        <taxon>Diacronema</taxon>
    </lineage>
</organism>
<dbReference type="InterPro" id="IPR053240">
    <property type="entry name" value="VTT_domain"/>
</dbReference>
<keyword evidence="1" id="KW-0812">Transmembrane</keyword>
<reference evidence="4" key="1">
    <citation type="submission" date="2021-05" db="EMBL/GenBank/DDBJ databases">
        <title>The genome of the haptophyte Pavlova lutheri (Diacronema luteri, Pavlovales) - a model for lipid biosynthesis in eukaryotic algae.</title>
        <authorList>
            <person name="Hulatt C.J."/>
            <person name="Posewitz M.C."/>
        </authorList>
    </citation>
    <scope>NUCLEOTIDE SEQUENCE</scope>
    <source>
        <strain evidence="4">NIVA-4/92</strain>
    </source>
</reference>
<proteinExistence type="predicted"/>
<sequence length="312" mass="31895">MRAIVTALALLACARAALATQVAKAEVDGESGARALFPPLLARRGPPAVRRQQPLIPSAAAAASEWDLRTGAAAVGAIAGLGIASEMAQYANTALLIAYLRRRTGLDVPGLVTAAVERAAALGVRAHVLYGLAVVSFQVLPFQLSAFIAVLFAGVLFGVWKGTLIVTLACATSAAISRLLAQAVQRRYPAVQLGLFGKRMAALEARLGKAHVGTAMLAVALLRMSPLFPFVPTSYLLGLTSIDGRAVFAGTFLGCLLPQAALVSAGVVGASALGGSISVPPKLAALGVVATVGSLWLLGSLSQRALELETVV</sequence>
<dbReference type="Proteomes" id="UP000751190">
    <property type="component" value="Unassembled WGS sequence"/>
</dbReference>
<feature type="transmembrane region" description="Helical" evidence="1">
    <location>
        <begin position="128"/>
        <end position="157"/>
    </location>
</feature>
<feature type="transmembrane region" description="Helical" evidence="1">
    <location>
        <begin position="246"/>
        <end position="271"/>
    </location>
</feature>
<feature type="transmembrane region" description="Helical" evidence="1">
    <location>
        <begin position="163"/>
        <end position="181"/>
    </location>
</feature>
<dbReference type="PANTHER" id="PTHR46826">
    <property type="match status" value="1"/>
</dbReference>
<evidence type="ECO:0000259" key="3">
    <source>
        <dbReference type="Pfam" id="PF09335"/>
    </source>
</evidence>
<dbReference type="OMA" id="CCAFGRA"/>
<comment type="caution">
    <text evidence="4">The sequence shown here is derived from an EMBL/GenBank/DDBJ whole genome shotgun (WGS) entry which is preliminary data.</text>
</comment>
<dbReference type="PANTHER" id="PTHR46826:SF1">
    <property type="entry name" value="TVP38_TMEM64 FAMILY MEMBRANE PROTEIN YDJX"/>
    <property type="match status" value="1"/>
</dbReference>
<dbReference type="EMBL" id="JAGTXO010000004">
    <property type="protein sequence ID" value="KAG8468204.1"/>
    <property type="molecule type" value="Genomic_DNA"/>
</dbReference>
<dbReference type="OrthoDB" id="166803at2759"/>
<dbReference type="AlphaFoldDB" id="A0A8J6CD38"/>
<name>A0A8J6CD38_DIALT</name>
<keyword evidence="1" id="KW-0472">Membrane</keyword>
<gene>
    <name evidence="4" type="ORF">KFE25_013287</name>
</gene>
<evidence type="ECO:0000256" key="2">
    <source>
        <dbReference type="SAM" id="SignalP"/>
    </source>
</evidence>
<feature type="transmembrane region" description="Helical" evidence="1">
    <location>
        <begin position="283"/>
        <end position="302"/>
    </location>
</feature>
<accession>A0A8J6CD38</accession>
<feature type="signal peptide" evidence="2">
    <location>
        <begin position="1"/>
        <end position="19"/>
    </location>
</feature>